<proteinExistence type="predicted"/>
<comment type="caution">
    <text evidence="1">The sequence shown here is derived from an EMBL/GenBank/DDBJ whole genome shotgun (WGS) entry which is preliminary data.</text>
</comment>
<evidence type="ECO:0000313" key="1">
    <source>
        <dbReference type="EMBL" id="RLC37179.1"/>
    </source>
</evidence>
<dbReference type="AlphaFoldDB" id="A0A420ZCT4"/>
<dbReference type="EMBL" id="QMNG01000010">
    <property type="protein sequence ID" value="RLC37179.1"/>
    <property type="molecule type" value="Genomic_DNA"/>
</dbReference>
<sequence length="74" mass="8250">MRHEMGNDVIHPGAHKYTQQADQVKVRNSVNQSPTPAVCLTHSAILHLLGKLTLAPLQYSIHHRCKNNECVVAK</sequence>
<organism evidence="1 2">
    <name type="scientific">candidate division Kazan bacterium</name>
    <dbReference type="NCBI Taxonomy" id="2202143"/>
    <lineage>
        <taxon>Bacteria</taxon>
        <taxon>Bacteria division Kazan-3B-28</taxon>
    </lineage>
</organism>
<gene>
    <name evidence="1" type="ORF">DRH29_02885</name>
</gene>
<accession>A0A420ZCT4</accession>
<evidence type="ECO:0000313" key="2">
    <source>
        <dbReference type="Proteomes" id="UP000281261"/>
    </source>
</evidence>
<name>A0A420ZCT4_UNCK3</name>
<reference evidence="1 2" key="1">
    <citation type="submission" date="2018-06" db="EMBL/GenBank/DDBJ databases">
        <title>Extensive metabolic versatility and redundancy in microbially diverse, dynamic hydrothermal sediments.</title>
        <authorList>
            <person name="Dombrowski N."/>
            <person name="Teske A."/>
            <person name="Baker B.J."/>
        </authorList>
    </citation>
    <scope>NUCLEOTIDE SEQUENCE [LARGE SCALE GENOMIC DNA]</scope>
    <source>
        <strain evidence="1">B79_G16</strain>
    </source>
</reference>
<protein>
    <submittedName>
        <fullName evidence="1">Uncharacterized protein</fullName>
    </submittedName>
</protein>
<dbReference type="Proteomes" id="UP000281261">
    <property type="component" value="Unassembled WGS sequence"/>
</dbReference>